<dbReference type="PANTHER" id="PTHR30043:SF1">
    <property type="entry name" value="ABC TRANSPORT SYSTEM PERMEASE PROTEIN P69"/>
    <property type="match status" value="1"/>
</dbReference>
<dbReference type="STRING" id="1801672.A2896_01375"/>
<dbReference type="EMBL" id="MHMH01000021">
    <property type="protein sequence ID" value="OGZ23974.1"/>
    <property type="molecule type" value="Genomic_DNA"/>
</dbReference>
<dbReference type="InterPro" id="IPR035906">
    <property type="entry name" value="MetI-like_sf"/>
</dbReference>
<evidence type="ECO:0000256" key="1">
    <source>
        <dbReference type="ARBA" id="ARBA00004651"/>
    </source>
</evidence>
<dbReference type="GO" id="GO:0005886">
    <property type="term" value="C:plasma membrane"/>
    <property type="evidence" value="ECO:0007669"/>
    <property type="project" value="UniProtKB-SubCell"/>
</dbReference>
<evidence type="ECO:0000256" key="5">
    <source>
        <dbReference type="ARBA" id="ARBA00022989"/>
    </source>
</evidence>
<keyword evidence="5 7" id="KW-1133">Transmembrane helix</keyword>
<feature type="transmembrane region" description="Helical" evidence="7">
    <location>
        <begin position="12"/>
        <end position="28"/>
    </location>
</feature>
<evidence type="ECO:0000313" key="9">
    <source>
        <dbReference type="EMBL" id="OGZ23974.1"/>
    </source>
</evidence>
<keyword evidence="2 7" id="KW-0813">Transport</keyword>
<comment type="similarity">
    <text evidence="7">Belongs to the binding-protein-dependent transport system permease family.</text>
</comment>
<name>A0A1G2EDS1_9BACT</name>
<evidence type="ECO:0000256" key="4">
    <source>
        <dbReference type="ARBA" id="ARBA00022692"/>
    </source>
</evidence>
<dbReference type="AlphaFoldDB" id="A0A1G2EDS1"/>
<organism evidence="9 10">
    <name type="scientific">Candidatus Nealsonbacteria bacterium RIFCSPLOWO2_01_FULL_43_32</name>
    <dbReference type="NCBI Taxonomy" id="1801672"/>
    <lineage>
        <taxon>Bacteria</taxon>
        <taxon>Candidatus Nealsoniibacteriota</taxon>
    </lineage>
</organism>
<comment type="subcellular location">
    <subcellularLocation>
        <location evidence="1 7">Cell membrane</location>
        <topology evidence="1 7">Multi-pass membrane protein</topology>
    </subcellularLocation>
</comment>
<feature type="transmembrane region" description="Helical" evidence="7">
    <location>
        <begin position="73"/>
        <end position="92"/>
    </location>
</feature>
<proteinExistence type="inferred from homology"/>
<evidence type="ECO:0000259" key="8">
    <source>
        <dbReference type="PROSITE" id="PS50928"/>
    </source>
</evidence>
<feature type="domain" description="ABC transmembrane type-1" evidence="8">
    <location>
        <begin position="66"/>
        <end position="249"/>
    </location>
</feature>
<protein>
    <submittedName>
        <fullName evidence="9">Phosphonate ABC transporter, permease protein PhnE</fullName>
    </submittedName>
</protein>
<dbReference type="InterPro" id="IPR000515">
    <property type="entry name" value="MetI-like"/>
</dbReference>
<evidence type="ECO:0000313" key="10">
    <source>
        <dbReference type="Proteomes" id="UP000178647"/>
    </source>
</evidence>
<dbReference type="Gene3D" id="1.10.3720.10">
    <property type="entry name" value="MetI-like"/>
    <property type="match status" value="1"/>
</dbReference>
<keyword evidence="4 7" id="KW-0812">Transmembrane</keyword>
<evidence type="ECO:0000256" key="7">
    <source>
        <dbReference type="RuleBase" id="RU363032"/>
    </source>
</evidence>
<comment type="caution">
    <text evidence="9">The sequence shown here is derived from an EMBL/GenBank/DDBJ whole genome shotgun (WGS) entry which is preliminary data.</text>
</comment>
<sequence length="263" mass="29159">MAKLVFKSRYRKLLIGLAIIVIYYWSISGTDTNPINFIEGIPFMIDFVSRMFPPDVSNLGKFLLKALETLQMAIIGSTLGALIALPLSFLAARNVTSNRFIYHVVRGVFDTCRGINEIVWGLIFVSMVGLGPFPGVLALAAHVTGALGRYFSEAIETVDPEIIKAIVSTGANKFQVIVRGIFPQVKPLFINYAFYYLENNFRAATVLGLVGAGGIGMELITSMRLFRNQEVLTILIIMVLGVAAIDRFSAYVRKKIIRIERLE</sequence>
<feature type="transmembrane region" description="Helical" evidence="7">
    <location>
        <begin position="206"/>
        <end position="226"/>
    </location>
</feature>
<dbReference type="GO" id="GO:0015416">
    <property type="term" value="F:ABC-type phosphonate transporter activity"/>
    <property type="evidence" value="ECO:0007669"/>
    <property type="project" value="InterPro"/>
</dbReference>
<dbReference type="CDD" id="cd06261">
    <property type="entry name" value="TM_PBP2"/>
    <property type="match status" value="1"/>
</dbReference>
<dbReference type="Proteomes" id="UP000178647">
    <property type="component" value="Unassembled WGS sequence"/>
</dbReference>
<dbReference type="InterPro" id="IPR005769">
    <property type="entry name" value="PhnE/PtxC"/>
</dbReference>
<keyword evidence="3" id="KW-1003">Cell membrane</keyword>
<evidence type="ECO:0000256" key="6">
    <source>
        <dbReference type="ARBA" id="ARBA00023136"/>
    </source>
</evidence>
<keyword evidence="6 7" id="KW-0472">Membrane</keyword>
<feature type="transmembrane region" description="Helical" evidence="7">
    <location>
        <begin position="232"/>
        <end position="252"/>
    </location>
</feature>
<dbReference type="PROSITE" id="PS50928">
    <property type="entry name" value="ABC_TM1"/>
    <property type="match status" value="1"/>
</dbReference>
<dbReference type="SUPFAM" id="SSF161098">
    <property type="entry name" value="MetI-like"/>
    <property type="match status" value="1"/>
</dbReference>
<gene>
    <name evidence="9" type="ORF">A2896_01375</name>
</gene>
<dbReference type="PANTHER" id="PTHR30043">
    <property type="entry name" value="PHOSPHONATES TRANSPORT SYSTEM PERMEASE PROTEIN"/>
    <property type="match status" value="1"/>
</dbReference>
<dbReference type="NCBIfam" id="TIGR01097">
    <property type="entry name" value="PhnE"/>
    <property type="match status" value="1"/>
</dbReference>
<accession>A0A1G2EDS1</accession>
<reference evidence="9 10" key="1">
    <citation type="journal article" date="2016" name="Nat. Commun.">
        <title>Thousands of microbial genomes shed light on interconnected biogeochemical processes in an aquifer system.</title>
        <authorList>
            <person name="Anantharaman K."/>
            <person name="Brown C.T."/>
            <person name="Hug L.A."/>
            <person name="Sharon I."/>
            <person name="Castelle C.J."/>
            <person name="Probst A.J."/>
            <person name="Thomas B.C."/>
            <person name="Singh A."/>
            <person name="Wilkins M.J."/>
            <person name="Karaoz U."/>
            <person name="Brodie E.L."/>
            <person name="Williams K.H."/>
            <person name="Hubbard S.S."/>
            <person name="Banfield J.F."/>
        </authorList>
    </citation>
    <scope>NUCLEOTIDE SEQUENCE [LARGE SCALE GENOMIC DNA]</scope>
</reference>
<dbReference type="Pfam" id="PF00528">
    <property type="entry name" value="BPD_transp_1"/>
    <property type="match status" value="1"/>
</dbReference>
<evidence type="ECO:0000256" key="2">
    <source>
        <dbReference type="ARBA" id="ARBA00022448"/>
    </source>
</evidence>
<feature type="transmembrane region" description="Helical" evidence="7">
    <location>
        <begin position="118"/>
        <end position="141"/>
    </location>
</feature>
<evidence type="ECO:0000256" key="3">
    <source>
        <dbReference type="ARBA" id="ARBA00022475"/>
    </source>
</evidence>